<dbReference type="InterPro" id="IPR003709">
    <property type="entry name" value="VanY-like_core_dom"/>
</dbReference>
<evidence type="ECO:0000313" key="2">
    <source>
        <dbReference type="EMBL" id="EFW03935.1"/>
    </source>
</evidence>
<dbReference type="GeneID" id="78228295"/>
<dbReference type="STRING" id="100884.GCA_000269565_00379"/>
<dbReference type="PANTHER" id="PTHR34385">
    <property type="entry name" value="D-ALANYL-D-ALANINE CARBOXYPEPTIDASE"/>
    <property type="match status" value="1"/>
</dbReference>
<keyword evidence="3" id="KW-1185">Reference proteome</keyword>
<dbReference type="OrthoDB" id="9792074at2"/>
<dbReference type="SUPFAM" id="SSF55166">
    <property type="entry name" value="Hedgehog/DD-peptidase"/>
    <property type="match status" value="1"/>
</dbReference>
<reference evidence="2 3" key="1">
    <citation type="submission" date="2010-12" db="EMBL/GenBank/DDBJ databases">
        <title>The Genome Sequence of Coprobacillus sp. strain 29_1.</title>
        <authorList>
            <consortium name="The Broad Institute Genome Sequencing Platform"/>
            <person name="Earl A."/>
            <person name="Ward D."/>
            <person name="Feldgarden M."/>
            <person name="Gevers D."/>
            <person name="Daigneault M."/>
            <person name="Sibley C.D."/>
            <person name="White A."/>
            <person name="Strauss J."/>
            <person name="Allen-Vercoe E."/>
            <person name="Young S.K."/>
            <person name="Zeng Q."/>
            <person name="Gargeya S."/>
            <person name="Fitzgerald M."/>
            <person name="Haas B."/>
            <person name="Abouelleil A."/>
            <person name="Alvarado L."/>
            <person name="Arachchi H.M."/>
            <person name="Berlin A."/>
            <person name="Brown A."/>
            <person name="Chapman S.B."/>
            <person name="Chen Z."/>
            <person name="Dunbar C."/>
            <person name="Freedman E."/>
            <person name="Gearin G."/>
            <person name="Gellesch M."/>
            <person name="Goldberg J."/>
            <person name="Griggs A."/>
            <person name="Gujja S."/>
            <person name="Heilman E."/>
            <person name="Heiman D."/>
            <person name="Howarth C."/>
            <person name="Larson L."/>
            <person name="Lui A."/>
            <person name="MacDonald P.J.P."/>
            <person name="Mehta T."/>
            <person name="Montmayeur A."/>
            <person name="Murphy C."/>
            <person name="Neiman D."/>
            <person name="Pearson M."/>
            <person name="Priest M."/>
            <person name="Roberts A."/>
            <person name="Saif S."/>
            <person name="Shea T."/>
            <person name="Shenoy N."/>
            <person name="Sisk P."/>
            <person name="Stolte C."/>
            <person name="Sykes S."/>
            <person name="White J."/>
            <person name="Yandava C."/>
            <person name="Nusbaum C."/>
            <person name="Birren B."/>
        </authorList>
    </citation>
    <scope>NUCLEOTIDE SEQUENCE [LARGE SCALE GENOMIC DNA]</scope>
    <source>
        <strain evidence="2 3">29_1</strain>
    </source>
</reference>
<dbReference type="HOGENOM" id="CLU_054193_2_0_9"/>
<accession>E7GD84</accession>
<protein>
    <submittedName>
        <fullName evidence="2">VanXYG2</fullName>
    </submittedName>
</protein>
<dbReference type="GO" id="GO:0008233">
    <property type="term" value="F:peptidase activity"/>
    <property type="evidence" value="ECO:0007669"/>
    <property type="project" value="InterPro"/>
</dbReference>
<feature type="domain" description="D-alanyl-D-alanine carboxypeptidase-like core" evidence="1">
    <location>
        <begin position="39"/>
        <end position="167"/>
    </location>
</feature>
<name>E7GD84_9FIRM</name>
<proteinExistence type="predicted"/>
<dbReference type="GO" id="GO:0006508">
    <property type="term" value="P:proteolysis"/>
    <property type="evidence" value="ECO:0007669"/>
    <property type="project" value="InterPro"/>
</dbReference>
<dbReference type="InterPro" id="IPR009045">
    <property type="entry name" value="Zn_M74/Hedgehog-like"/>
</dbReference>
<organism evidence="2 3">
    <name type="scientific">Coprobacillus cateniformis</name>
    <dbReference type="NCBI Taxonomy" id="100884"/>
    <lineage>
        <taxon>Bacteria</taxon>
        <taxon>Bacillati</taxon>
        <taxon>Bacillota</taxon>
        <taxon>Erysipelotrichia</taxon>
        <taxon>Erysipelotrichales</taxon>
        <taxon>Coprobacillaceae</taxon>
        <taxon>Coprobacillus</taxon>
    </lineage>
</organism>
<dbReference type="Gene3D" id="3.30.200.180">
    <property type="match status" value="1"/>
</dbReference>
<dbReference type="Gene3D" id="3.30.1380.10">
    <property type="match status" value="1"/>
</dbReference>
<gene>
    <name evidence="2" type="ORF">HMPREF9488_02727</name>
</gene>
<dbReference type="eggNOG" id="COG1876">
    <property type="taxonomic scope" value="Bacteria"/>
</dbReference>
<dbReference type="EMBL" id="ADKX01000041">
    <property type="protein sequence ID" value="EFW03935.1"/>
    <property type="molecule type" value="Genomic_DNA"/>
</dbReference>
<comment type="caution">
    <text evidence="2">The sequence shown here is derived from an EMBL/GenBank/DDBJ whole genome shotgun (WGS) entry which is preliminary data.</text>
</comment>
<dbReference type="Proteomes" id="UP000003157">
    <property type="component" value="Unassembled WGS sequence"/>
</dbReference>
<evidence type="ECO:0000259" key="1">
    <source>
        <dbReference type="Pfam" id="PF02557"/>
    </source>
</evidence>
<dbReference type="AlphaFoldDB" id="E7GD84"/>
<dbReference type="InterPro" id="IPR052179">
    <property type="entry name" value="DD-CPase-like"/>
</dbReference>
<dbReference type="CDD" id="cd14849">
    <property type="entry name" value="DD-dipeptidase_VanXYc"/>
    <property type="match status" value="1"/>
</dbReference>
<dbReference type="PANTHER" id="PTHR34385:SF1">
    <property type="entry name" value="PEPTIDOGLYCAN L-ALANYL-D-GLUTAMATE ENDOPEPTIDASE CWLK"/>
    <property type="match status" value="1"/>
</dbReference>
<sequence>MKTIILNKADIHKGNLILINYQYPYHNNPDLPILKEDNISLEKRTYNLLKNILQDINQTHQISLVSGFRTEEEQTLIYKDSLYNNGIEFTNRYVALPQHSEHQTGLAIDLGLNSDHIDFIRPEFPHVGVCQNFRNIAYQYGFIQRYEEDKEAMTHIANEPWHFRYVGIPHSMFMMEKHLCLEEYIEDIKNYSIHKPLNYYFQNRLFSIFYVPILNQTATITLADNAVYQISGNNIDGFIVTVWRTYA</sequence>
<dbReference type="RefSeq" id="WP_008789814.1">
    <property type="nucleotide sequence ID" value="NZ_AKCB01000001.1"/>
</dbReference>
<evidence type="ECO:0000313" key="3">
    <source>
        <dbReference type="Proteomes" id="UP000003157"/>
    </source>
</evidence>
<dbReference type="Pfam" id="PF02557">
    <property type="entry name" value="VanY"/>
    <property type="match status" value="1"/>
</dbReference>